<evidence type="ECO:0000256" key="1">
    <source>
        <dbReference type="ARBA" id="ARBA00022801"/>
    </source>
</evidence>
<evidence type="ECO:0000256" key="2">
    <source>
        <dbReference type="ARBA" id="ARBA00023277"/>
    </source>
</evidence>
<dbReference type="RefSeq" id="WP_394476112.1">
    <property type="nucleotide sequence ID" value="NZ_JBIGHV010000001.1"/>
</dbReference>
<feature type="active site" description="Nucleophile" evidence="5">
    <location>
        <position position="273"/>
    </location>
</feature>
<keyword evidence="2 6" id="KW-0119">Carbohydrate metabolism</keyword>
<dbReference type="PROSITE" id="PS51318">
    <property type="entry name" value="TAT"/>
    <property type="match status" value="1"/>
</dbReference>
<evidence type="ECO:0000256" key="6">
    <source>
        <dbReference type="RuleBase" id="RU361174"/>
    </source>
</evidence>
<dbReference type="Proteomes" id="UP001606210">
    <property type="component" value="Unassembled WGS sequence"/>
</dbReference>
<comment type="catalytic activity">
    <reaction evidence="6">
        <text>Endohydrolysis of (1-&gt;4)-beta-D-xylosidic linkages in xylans.</text>
        <dbReference type="EC" id="3.2.1.8"/>
    </reaction>
</comment>
<comment type="caution">
    <text evidence="8">The sequence shown here is derived from an EMBL/GenBank/DDBJ whole genome shotgun (WGS) entry which is preliminary data.</text>
</comment>
<reference evidence="8 9" key="1">
    <citation type="submission" date="2024-08" db="EMBL/GenBank/DDBJ databases">
        <authorList>
            <person name="Lu H."/>
        </authorList>
    </citation>
    <scope>NUCLEOTIDE SEQUENCE [LARGE SCALE GENOMIC DNA]</scope>
    <source>
        <strain evidence="8 9">LYH14W</strain>
    </source>
</reference>
<organism evidence="8 9">
    <name type="scientific">Pelomonas parva</name>
    <dbReference type="NCBI Taxonomy" id="3299032"/>
    <lineage>
        <taxon>Bacteria</taxon>
        <taxon>Pseudomonadati</taxon>
        <taxon>Pseudomonadota</taxon>
        <taxon>Betaproteobacteria</taxon>
        <taxon>Burkholderiales</taxon>
        <taxon>Sphaerotilaceae</taxon>
        <taxon>Roseateles</taxon>
    </lineage>
</organism>
<evidence type="ECO:0000256" key="5">
    <source>
        <dbReference type="PROSITE-ProRule" id="PRU10061"/>
    </source>
</evidence>
<feature type="domain" description="GH10" evidence="7">
    <location>
        <begin position="32"/>
        <end position="379"/>
    </location>
</feature>
<dbReference type="PANTHER" id="PTHR31490:SF90">
    <property type="entry name" value="ENDO-1,4-BETA-XYLANASE A"/>
    <property type="match status" value="1"/>
</dbReference>
<evidence type="ECO:0000256" key="4">
    <source>
        <dbReference type="ARBA" id="ARBA00023326"/>
    </source>
</evidence>
<evidence type="ECO:0000259" key="7">
    <source>
        <dbReference type="PROSITE" id="PS51760"/>
    </source>
</evidence>
<dbReference type="Gene3D" id="3.20.20.80">
    <property type="entry name" value="Glycosidases"/>
    <property type="match status" value="1"/>
</dbReference>
<evidence type="ECO:0000313" key="9">
    <source>
        <dbReference type="Proteomes" id="UP001606210"/>
    </source>
</evidence>
<sequence length="379" mass="42889">MDMRSSRRNFVVSSGLTAALAGQVKFMALAAAAERTGLKEAYRDRFLIGAAINTSIASGKHPDITEIIQRDFSSVTPENSMKWGSVRAADGGWKWEEADHFMNFAAQHNLHAVGHTLAWHGQTPDSVFKNAKGDYIKPAELTKKMEEHITTIVGRYKGKLHAWDAVNEAVGDDNQMRKSHYFNILGEQFIDKAFHLAHEVDPKAHLMYNDYNIERGGKREACAELLKRLKKRGVPVQGIGIQAHVAVDGPSISDIEKSIVAYADLGLRVHFTELDVDVLPQVWNLPVAEISTRFEYKPERDPFKSGLTKEANDKLSSRYEELFKLFIKHKDKIDRVTLWGVSDDASWLNDFPIRGRTAYPLLFDRKRQPKDAYRRVLAL</sequence>
<keyword evidence="9" id="KW-1185">Reference proteome</keyword>
<dbReference type="EC" id="3.2.1.8" evidence="6"/>
<protein>
    <recommendedName>
        <fullName evidence="6">Beta-xylanase</fullName>
        <ecNumber evidence="6">3.2.1.8</ecNumber>
    </recommendedName>
</protein>
<evidence type="ECO:0000313" key="8">
    <source>
        <dbReference type="EMBL" id="MFG6429024.1"/>
    </source>
</evidence>
<dbReference type="InterPro" id="IPR006311">
    <property type="entry name" value="TAT_signal"/>
</dbReference>
<dbReference type="Pfam" id="PF00331">
    <property type="entry name" value="Glyco_hydro_10"/>
    <property type="match status" value="1"/>
</dbReference>
<proteinExistence type="inferred from homology"/>
<dbReference type="SUPFAM" id="SSF51445">
    <property type="entry name" value="(Trans)glycosidases"/>
    <property type="match status" value="1"/>
</dbReference>
<keyword evidence="1 6" id="KW-0378">Hydrolase</keyword>
<gene>
    <name evidence="8" type="ORF">ACG00Y_03830</name>
</gene>
<dbReference type="InterPro" id="IPR017853">
    <property type="entry name" value="GH"/>
</dbReference>
<dbReference type="InterPro" id="IPR031158">
    <property type="entry name" value="GH10_AS"/>
</dbReference>
<dbReference type="InterPro" id="IPR044846">
    <property type="entry name" value="GH10"/>
</dbReference>
<dbReference type="PRINTS" id="PR00134">
    <property type="entry name" value="GLHYDRLASE10"/>
</dbReference>
<dbReference type="EMBL" id="JBIGHV010000001">
    <property type="protein sequence ID" value="MFG6429024.1"/>
    <property type="molecule type" value="Genomic_DNA"/>
</dbReference>
<comment type="similarity">
    <text evidence="6">Belongs to the glycosyl hydrolase 10 (cellulase F) family.</text>
</comment>
<accession>A0ABW7EYM9</accession>
<dbReference type="SMART" id="SM00633">
    <property type="entry name" value="Glyco_10"/>
    <property type="match status" value="1"/>
</dbReference>
<evidence type="ECO:0000256" key="3">
    <source>
        <dbReference type="ARBA" id="ARBA00023295"/>
    </source>
</evidence>
<name>A0ABW7EYM9_9BURK</name>
<keyword evidence="3 6" id="KW-0326">Glycosidase</keyword>
<dbReference type="PANTHER" id="PTHR31490">
    <property type="entry name" value="GLYCOSYL HYDROLASE"/>
    <property type="match status" value="1"/>
</dbReference>
<dbReference type="PROSITE" id="PS00591">
    <property type="entry name" value="GH10_1"/>
    <property type="match status" value="1"/>
</dbReference>
<dbReference type="InterPro" id="IPR001000">
    <property type="entry name" value="GH10_dom"/>
</dbReference>
<keyword evidence="4 6" id="KW-0624">Polysaccharide degradation</keyword>
<dbReference type="PROSITE" id="PS51760">
    <property type="entry name" value="GH10_2"/>
    <property type="match status" value="1"/>
</dbReference>